<keyword evidence="4 10" id="KW-0808">Transferase</keyword>
<comment type="catalytic activity">
    <reaction evidence="9 10">
        <text>L-threonyl-[protein] + FAD = FMN-L-threonyl-[protein] + AMP + H(+)</text>
        <dbReference type="Rhea" id="RHEA:36847"/>
        <dbReference type="Rhea" id="RHEA-COMP:11060"/>
        <dbReference type="Rhea" id="RHEA-COMP:11061"/>
        <dbReference type="ChEBI" id="CHEBI:15378"/>
        <dbReference type="ChEBI" id="CHEBI:30013"/>
        <dbReference type="ChEBI" id="CHEBI:57692"/>
        <dbReference type="ChEBI" id="CHEBI:74257"/>
        <dbReference type="ChEBI" id="CHEBI:456215"/>
        <dbReference type="EC" id="2.7.1.180"/>
    </reaction>
</comment>
<dbReference type="PANTHER" id="PTHR30040:SF2">
    <property type="entry name" value="FAD:PROTEIN FMN TRANSFERASE"/>
    <property type="match status" value="1"/>
</dbReference>
<dbReference type="RefSeq" id="WP_090173067.1">
    <property type="nucleotide sequence ID" value="NZ_FOFB01000037.1"/>
</dbReference>
<evidence type="ECO:0000256" key="12">
    <source>
        <dbReference type="SAM" id="SignalP"/>
    </source>
</evidence>
<dbReference type="EC" id="2.7.1.180" evidence="1 10"/>
<keyword evidence="7 10" id="KW-0460">Magnesium</keyword>
<dbReference type="STRING" id="478744.SAMN05444359_13732"/>
<dbReference type="SUPFAM" id="SSF143631">
    <property type="entry name" value="ApbE-like"/>
    <property type="match status" value="1"/>
</dbReference>
<keyword evidence="13" id="KW-0449">Lipoprotein</keyword>
<dbReference type="InParanoid" id="A0A1H9NJ82"/>
<dbReference type="InterPro" id="IPR024932">
    <property type="entry name" value="ApbE"/>
</dbReference>
<evidence type="ECO:0000256" key="11">
    <source>
        <dbReference type="PIRSR" id="PIRSR006268-2"/>
    </source>
</evidence>
<evidence type="ECO:0000256" key="9">
    <source>
        <dbReference type="ARBA" id="ARBA00048540"/>
    </source>
</evidence>
<evidence type="ECO:0000256" key="2">
    <source>
        <dbReference type="ARBA" id="ARBA00016337"/>
    </source>
</evidence>
<dbReference type="PANTHER" id="PTHR30040">
    <property type="entry name" value="THIAMINE BIOSYNTHESIS LIPOPROTEIN APBE"/>
    <property type="match status" value="1"/>
</dbReference>
<evidence type="ECO:0000256" key="8">
    <source>
        <dbReference type="ARBA" id="ARBA00031306"/>
    </source>
</evidence>
<feature type="signal peptide" evidence="12">
    <location>
        <begin position="1"/>
        <end position="19"/>
    </location>
</feature>
<dbReference type="EMBL" id="FOFB01000037">
    <property type="protein sequence ID" value="SER36044.1"/>
    <property type="molecule type" value="Genomic_DNA"/>
</dbReference>
<feature type="binding site" evidence="11">
    <location>
        <position position="297"/>
    </location>
    <ligand>
        <name>Mg(2+)</name>
        <dbReference type="ChEBI" id="CHEBI:18420"/>
    </ligand>
</feature>
<accession>A0A1H9NJ82</accession>
<dbReference type="Proteomes" id="UP000199021">
    <property type="component" value="Unassembled WGS sequence"/>
</dbReference>
<evidence type="ECO:0000256" key="7">
    <source>
        <dbReference type="ARBA" id="ARBA00022842"/>
    </source>
</evidence>
<evidence type="ECO:0000256" key="4">
    <source>
        <dbReference type="ARBA" id="ARBA00022679"/>
    </source>
</evidence>
<dbReference type="Gene3D" id="3.10.520.10">
    <property type="entry name" value="ApbE-like domains"/>
    <property type="match status" value="1"/>
</dbReference>
<dbReference type="OrthoDB" id="9778595at2"/>
<dbReference type="InterPro" id="IPR003374">
    <property type="entry name" value="ApbE-like_sf"/>
</dbReference>
<evidence type="ECO:0000313" key="13">
    <source>
        <dbReference type="EMBL" id="SER36044.1"/>
    </source>
</evidence>
<evidence type="ECO:0000256" key="5">
    <source>
        <dbReference type="ARBA" id="ARBA00022723"/>
    </source>
</evidence>
<gene>
    <name evidence="13" type="ORF">SAMN05444359_13732</name>
</gene>
<comment type="cofactor">
    <cofactor evidence="11">
        <name>Mg(2+)</name>
        <dbReference type="ChEBI" id="CHEBI:18420"/>
    </cofactor>
    <cofactor evidence="11">
        <name>Mn(2+)</name>
        <dbReference type="ChEBI" id="CHEBI:29035"/>
    </cofactor>
    <text evidence="11">Magnesium. Can also use manganese.</text>
</comment>
<comment type="similarity">
    <text evidence="10">Belongs to the ApbE family.</text>
</comment>
<keyword evidence="6 10" id="KW-0274">FAD</keyword>
<reference evidence="14" key="1">
    <citation type="submission" date="2016-10" db="EMBL/GenBank/DDBJ databases">
        <authorList>
            <person name="Varghese N."/>
            <person name="Submissions S."/>
        </authorList>
    </citation>
    <scope>NUCLEOTIDE SEQUENCE [LARGE SCALE GENOMIC DNA]</scope>
    <source>
        <strain evidence="14">DSM 24740</strain>
    </source>
</reference>
<evidence type="ECO:0000256" key="10">
    <source>
        <dbReference type="PIRNR" id="PIRNR006268"/>
    </source>
</evidence>
<evidence type="ECO:0000256" key="6">
    <source>
        <dbReference type="ARBA" id="ARBA00022827"/>
    </source>
</evidence>
<keyword evidence="12" id="KW-0732">Signal</keyword>
<keyword evidence="14" id="KW-1185">Reference proteome</keyword>
<dbReference type="GO" id="GO:0016740">
    <property type="term" value="F:transferase activity"/>
    <property type="evidence" value="ECO:0007669"/>
    <property type="project" value="UniProtKB-UniRule"/>
</dbReference>
<feature type="chain" id="PRO_5039926738" description="FAD:protein FMN transferase" evidence="12">
    <location>
        <begin position="20"/>
        <end position="340"/>
    </location>
</feature>
<dbReference type="PIRSF" id="PIRSF006268">
    <property type="entry name" value="ApbE"/>
    <property type="match status" value="1"/>
</dbReference>
<dbReference type="GO" id="GO:0046872">
    <property type="term" value="F:metal ion binding"/>
    <property type="evidence" value="ECO:0007669"/>
    <property type="project" value="UniProtKB-UniRule"/>
</dbReference>
<keyword evidence="5 10" id="KW-0479">Metal-binding</keyword>
<dbReference type="AlphaFoldDB" id="A0A1H9NJ82"/>
<organism evidence="13 14">
    <name type="scientific">Neolewinella agarilytica</name>
    <dbReference type="NCBI Taxonomy" id="478744"/>
    <lineage>
        <taxon>Bacteria</taxon>
        <taxon>Pseudomonadati</taxon>
        <taxon>Bacteroidota</taxon>
        <taxon>Saprospiria</taxon>
        <taxon>Saprospirales</taxon>
        <taxon>Lewinellaceae</taxon>
        <taxon>Neolewinella</taxon>
    </lineage>
</organism>
<sequence length="340" mass="36420">MRILPLLLLGLVLCTCDRASVSSAVAGQAEQPLHILEGAAMGTYYRVTYLGDTIPALKNSLDSLLDAYNQELSAWVPGSKINAFNESESGISLAGTEHFIPNLTLARAISEKTGGAYDPTVGPLVKYWGFGTAEKRTDADGDPAEIARLLKLVGIEKLQLDGEFLRKPPGVELNLNASAKGYGVDLLSQLLSQRGRPDHLIDIGGEMRGGGQKNGRPWNVAIRLPDENRAKVASAGTLPLSGGRAIATSGNYLDYYKVEGKTLSHTIDPRTGKVERNRLLSASVLAPDCATADAYATACLVLGPEEALELINTQPELEGYFIILNQNDELETVTTDGLKE</sequence>
<evidence type="ECO:0000256" key="1">
    <source>
        <dbReference type="ARBA" id="ARBA00011955"/>
    </source>
</evidence>
<evidence type="ECO:0000256" key="3">
    <source>
        <dbReference type="ARBA" id="ARBA00022630"/>
    </source>
</evidence>
<feature type="binding site" evidence="11">
    <location>
        <position position="293"/>
    </location>
    <ligand>
        <name>Mg(2+)</name>
        <dbReference type="ChEBI" id="CHEBI:18420"/>
    </ligand>
</feature>
<name>A0A1H9NJ82_9BACT</name>
<protein>
    <recommendedName>
        <fullName evidence="2 10">FAD:protein FMN transferase</fullName>
        <ecNumber evidence="1 10">2.7.1.180</ecNumber>
    </recommendedName>
    <alternativeName>
        <fullName evidence="8 10">Flavin transferase</fullName>
    </alternativeName>
</protein>
<feature type="binding site" evidence="11">
    <location>
        <position position="177"/>
    </location>
    <ligand>
        <name>Mg(2+)</name>
        <dbReference type="ChEBI" id="CHEBI:18420"/>
    </ligand>
</feature>
<evidence type="ECO:0000313" key="14">
    <source>
        <dbReference type="Proteomes" id="UP000199021"/>
    </source>
</evidence>
<keyword evidence="3 10" id="KW-0285">Flavoprotein</keyword>
<dbReference type="Pfam" id="PF02424">
    <property type="entry name" value="ApbE"/>
    <property type="match status" value="1"/>
</dbReference>
<proteinExistence type="inferred from homology"/>